<accession>A0A1I7WWE7</accession>
<proteinExistence type="predicted"/>
<dbReference type="AlphaFoldDB" id="A0A1I7WWE7"/>
<dbReference type="Proteomes" id="UP000095283">
    <property type="component" value="Unplaced"/>
</dbReference>
<protein>
    <submittedName>
        <fullName evidence="2">Uncharacterized protein</fullName>
    </submittedName>
</protein>
<evidence type="ECO:0000313" key="1">
    <source>
        <dbReference type="Proteomes" id="UP000095283"/>
    </source>
</evidence>
<name>A0A1I7WWE7_HETBA</name>
<organism evidence="1 2">
    <name type="scientific">Heterorhabditis bacteriophora</name>
    <name type="common">Entomopathogenic nematode worm</name>
    <dbReference type="NCBI Taxonomy" id="37862"/>
    <lineage>
        <taxon>Eukaryota</taxon>
        <taxon>Metazoa</taxon>
        <taxon>Ecdysozoa</taxon>
        <taxon>Nematoda</taxon>
        <taxon>Chromadorea</taxon>
        <taxon>Rhabditida</taxon>
        <taxon>Rhabditina</taxon>
        <taxon>Rhabditomorpha</taxon>
        <taxon>Strongyloidea</taxon>
        <taxon>Heterorhabditidae</taxon>
        <taxon>Heterorhabditis</taxon>
    </lineage>
</organism>
<evidence type="ECO:0000313" key="2">
    <source>
        <dbReference type="WBParaSite" id="Hba_09475"/>
    </source>
</evidence>
<keyword evidence="1" id="KW-1185">Reference proteome</keyword>
<reference evidence="2" key="1">
    <citation type="submission" date="2016-11" db="UniProtKB">
        <authorList>
            <consortium name="WormBaseParasite"/>
        </authorList>
    </citation>
    <scope>IDENTIFICATION</scope>
</reference>
<dbReference type="WBParaSite" id="Hba_09475">
    <property type="protein sequence ID" value="Hba_09475"/>
    <property type="gene ID" value="Hba_09475"/>
</dbReference>
<sequence>MVKTFVVIDKIYVANDGIADNATILFDLRRWSQMEMRDVVPLTAMFVEVDGESARNSVQLSEETNSSVEVIVLT</sequence>